<dbReference type="Proteomes" id="UP000658127">
    <property type="component" value="Unassembled WGS sequence"/>
</dbReference>
<keyword evidence="1" id="KW-0378">Hydrolase</keyword>
<dbReference type="PANTHER" id="PTHR48081">
    <property type="entry name" value="AB HYDROLASE SUPERFAMILY PROTEIN C4A8.06C"/>
    <property type="match status" value="1"/>
</dbReference>
<dbReference type="Pfam" id="PF07859">
    <property type="entry name" value="Abhydrolase_3"/>
    <property type="match status" value="1"/>
</dbReference>
<dbReference type="Gene3D" id="3.40.50.1820">
    <property type="entry name" value="alpha/beta hydrolase"/>
    <property type="match status" value="1"/>
</dbReference>
<name>A0ABQ2KBK4_9NOCA</name>
<comment type="caution">
    <text evidence="4">The sequence shown here is derived from an EMBL/GenBank/DDBJ whole genome shotgun (WGS) entry which is preliminary data.</text>
</comment>
<organism evidence="4 5">
    <name type="scientific">Nocardia rhizosphaerihabitans</name>
    <dbReference type="NCBI Taxonomy" id="1691570"/>
    <lineage>
        <taxon>Bacteria</taxon>
        <taxon>Bacillati</taxon>
        <taxon>Actinomycetota</taxon>
        <taxon>Actinomycetes</taxon>
        <taxon>Mycobacteriales</taxon>
        <taxon>Nocardiaceae</taxon>
        <taxon>Nocardia</taxon>
    </lineage>
</organism>
<evidence type="ECO:0000313" key="5">
    <source>
        <dbReference type="Proteomes" id="UP000658127"/>
    </source>
</evidence>
<feature type="region of interest" description="Disordered" evidence="2">
    <location>
        <begin position="322"/>
        <end position="341"/>
    </location>
</feature>
<dbReference type="InterPro" id="IPR013094">
    <property type="entry name" value="AB_hydrolase_3"/>
</dbReference>
<gene>
    <name evidence="4" type="ORF">GCM10011610_26320</name>
</gene>
<dbReference type="RefSeq" id="WP_189027702.1">
    <property type="nucleotide sequence ID" value="NZ_BMNE01000003.1"/>
</dbReference>
<dbReference type="InterPro" id="IPR050300">
    <property type="entry name" value="GDXG_lipolytic_enzyme"/>
</dbReference>
<evidence type="ECO:0000256" key="1">
    <source>
        <dbReference type="ARBA" id="ARBA00022801"/>
    </source>
</evidence>
<proteinExistence type="predicted"/>
<dbReference type="EMBL" id="BMNE01000003">
    <property type="protein sequence ID" value="GGN78600.1"/>
    <property type="molecule type" value="Genomic_DNA"/>
</dbReference>
<evidence type="ECO:0000313" key="4">
    <source>
        <dbReference type="EMBL" id="GGN78600.1"/>
    </source>
</evidence>
<sequence>MTESTPRCWDLLDDHAKNVASMIATAIPAPVRELGPDLARKLLATAPAEHPITPIAVAEPVRIPARGGEIAARVYRRDPAGRTPALLYLHGGGFVLGTLDGADEVCRAIAARSGWTVISLGYRLAPEHPYPAALEDAVDAFAWLRESASDLGVDPDVIAVGGDSAGGNLAAAVCLVQRDSGGFLPTAQVLVYPAVDDRFARDSWTEFADAPLLSAADAKWFYSQYVGAEWGGQADPLAAPMRAESLQGLPPALVVTAEVDPIRDDAEAFAVRLAADGVPVTAVRYDGVFHGFFPEVGLFAQSGQAIDVVCEFLRQSTESPLVQRNSGSLGHRGAVEPGVHE</sequence>
<evidence type="ECO:0000259" key="3">
    <source>
        <dbReference type="Pfam" id="PF07859"/>
    </source>
</evidence>
<reference evidence="5" key="1">
    <citation type="journal article" date="2019" name="Int. J. Syst. Evol. Microbiol.">
        <title>The Global Catalogue of Microorganisms (GCM) 10K type strain sequencing project: providing services to taxonomists for standard genome sequencing and annotation.</title>
        <authorList>
            <consortium name="The Broad Institute Genomics Platform"/>
            <consortium name="The Broad Institute Genome Sequencing Center for Infectious Disease"/>
            <person name="Wu L."/>
            <person name="Ma J."/>
        </authorList>
    </citation>
    <scope>NUCLEOTIDE SEQUENCE [LARGE SCALE GENOMIC DNA]</scope>
    <source>
        <strain evidence="5">CGMCC 4.7329</strain>
    </source>
</reference>
<protein>
    <submittedName>
        <fullName evidence="4">Acetylhydrolase</fullName>
    </submittedName>
</protein>
<dbReference type="PANTHER" id="PTHR48081:SF8">
    <property type="entry name" value="ALPHA_BETA HYDROLASE FOLD-3 DOMAIN-CONTAINING PROTEIN-RELATED"/>
    <property type="match status" value="1"/>
</dbReference>
<dbReference type="SUPFAM" id="SSF53474">
    <property type="entry name" value="alpha/beta-Hydrolases"/>
    <property type="match status" value="1"/>
</dbReference>
<dbReference type="InterPro" id="IPR029058">
    <property type="entry name" value="AB_hydrolase_fold"/>
</dbReference>
<feature type="domain" description="Alpha/beta hydrolase fold-3" evidence="3">
    <location>
        <begin position="86"/>
        <end position="293"/>
    </location>
</feature>
<evidence type="ECO:0000256" key="2">
    <source>
        <dbReference type="SAM" id="MobiDB-lite"/>
    </source>
</evidence>
<accession>A0ABQ2KBK4</accession>
<keyword evidence="5" id="KW-1185">Reference proteome</keyword>